<dbReference type="Gene3D" id="3.90.950.20">
    <property type="entry name" value="CinA-like"/>
    <property type="match status" value="1"/>
</dbReference>
<dbReference type="RefSeq" id="WP_268074072.1">
    <property type="nucleotide sequence ID" value="NZ_CP109965.1"/>
</dbReference>
<dbReference type="InterPro" id="IPR036653">
    <property type="entry name" value="CinA-like_C"/>
</dbReference>
<accession>A0ABY7AKM9</accession>
<gene>
    <name evidence="2" type="ORF">OLW01_11585</name>
</gene>
<dbReference type="Pfam" id="PF02464">
    <property type="entry name" value="CinA"/>
    <property type="match status" value="1"/>
</dbReference>
<dbReference type="SUPFAM" id="SSF142433">
    <property type="entry name" value="CinA-like"/>
    <property type="match status" value="1"/>
</dbReference>
<dbReference type="NCBIfam" id="TIGR00199">
    <property type="entry name" value="PncC_domain"/>
    <property type="match status" value="1"/>
</dbReference>
<dbReference type="EMBL" id="CP109965">
    <property type="protein sequence ID" value="WAJ69788.1"/>
    <property type="molecule type" value="Genomic_DNA"/>
</dbReference>
<evidence type="ECO:0000313" key="2">
    <source>
        <dbReference type="EMBL" id="WAJ69788.1"/>
    </source>
</evidence>
<keyword evidence="3" id="KW-1185">Reference proteome</keyword>
<sequence>MYWTEIENQSKKLGAILTQNQQTIATAESCTGGGIAYALTEIAGSSAYFNQSWVTYSNQAKQSQLNVNAKTLELFGAVSEQTVIEMVAGCLHNAQADIALVTSGIAGPGGGSPDKPVGLVYFAWQLVNQPVKVESIVFKGTRAEVREQAILHSLKQAINLLS</sequence>
<protein>
    <submittedName>
        <fullName evidence="2">CinA family protein</fullName>
    </submittedName>
</protein>
<organism evidence="2 3">
    <name type="scientific">Catenovulum adriaticum</name>
    <dbReference type="NCBI Taxonomy" id="2984846"/>
    <lineage>
        <taxon>Bacteria</taxon>
        <taxon>Pseudomonadati</taxon>
        <taxon>Pseudomonadota</taxon>
        <taxon>Gammaproteobacteria</taxon>
        <taxon>Alteromonadales</taxon>
        <taxon>Alteromonadaceae</taxon>
        <taxon>Catenovulum</taxon>
    </lineage>
</organism>
<proteinExistence type="predicted"/>
<evidence type="ECO:0000313" key="3">
    <source>
        <dbReference type="Proteomes" id="UP001163726"/>
    </source>
</evidence>
<evidence type="ECO:0000259" key="1">
    <source>
        <dbReference type="Pfam" id="PF02464"/>
    </source>
</evidence>
<dbReference type="Proteomes" id="UP001163726">
    <property type="component" value="Chromosome"/>
</dbReference>
<feature type="domain" description="CinA C-terminal" evidence="1">
    <location>
        <begin position="10"/>
        <end position="158"/>
    </location>
</feature>
<dbReference type="InterPro" id="IPR008136">
    <property type="entry name" value="CinA_C"/>
</dbReference>
<name>A0ABY7AKM9_9ALTE</name>
<reference evidence="2" key="1">
    <citation type="submission" date="2022-10" db="EMBL/GenBank/DDBJ databases">
        <title>Catenovulum adriacola sp. nov. isolated in the Harbour of Susak.</title>
        <authorList>
            <person name="Schoch T."/>
            <person name="Reich S.J."/>
            <person name="Stoeferle S."/>
            <person name="Flaiz M."/>
            <person name="Kazda M."/>
            <person name="Riedel C.U."/>
            <person name="Duerre P."/>
        </authorList>
    </citation>
    <scope>NUCLEOTIDE SEQUENCE</scope>
    <source>
        <strain evidence="2">TS8</strain>
    </source>
</reference>